<dbReference type="InterPro" id="IPR036236">
    <property type="entry name" value="Znf_C2H2_sf"/>
</dbReference>
<dbReference type="STRING" id="6573.A0A210PYZ0"/>
<keyword evidence="3" id="KW-0862">Zinc</keyword>
<keyword evidence="7" id="KW-1185">Reference proteome</keyword>
<dbReference type="PANTHER" id="PTHR21402">
    <property type="entry name" value="GAMETOCYTE SPECIFIC FACTOR 1-RELATED"/>
    <property type="match status" value="1"/>
</dbReference>
<reference evidence="6 7" key="1">
    <citation type="journal article" date="2017" name="Nat. Ecol. Evol.">
        <title>Scallop genome provides insights into evolution of bilaterian karyotype and development.</title>
        <authorList>
            <person name="Wang S."/>
            <person name="Zhang J."/>
            <person name="Jiao W."/>
            <person name="Li J."/>
            <person name="Xun X."/>
            <person name="Sun Y."/>
            <person name="Guo X."/>
            <person name="Huan P."/>
            <person name="Dong B."/>
            <person name="Zhang L."/>
            <person name="Hu X."/>
            <person name="Sun X."/>
            <person name="Wang J."/>
            <person name="Zhao C."/>
            <person name="Wang Y."/>
            <person name="Wang D."/>
            <person name="Huang X."/>
            <person name="Wang R."/>
            <person name="Lv J."/>
            <person name="Li Y."/>
            <person name="Zhang Z."/>
            <person name="Liu B."/>
            <person name="Lu W."/>
            <person name="Hui Y."/>
            <person name="Liang J."/>
            <person name="Zhou Z."/>
            <person name="Hou R."/>
            <person name="Li X."/>
            <person name="Liu Y."/>
            <person name="Li H."/>
            <person name="Ning X."/>
            <person name="Lin Y."/>
            <person name="Zhao L."/>
            <person name="Xing Q."/>
            <person name="Dou J."/>
            <person name="Li Y."/>
            <person name="Mao J."/>
            <person name="Guo H."/>
            <person name="Dou H."/>
            <person name="Li T."/>
            <person name="Mu C."/>
            <person name="Jiang W."/>
            <person name="Fu Q."/>
            <person name="Fu X."/>
            <person name="Miao Y."/>
            <person name="Liu J."/>
            <person name="Yu Q."/>
            <person name="Li R."/>
            <person name="Liao H."/>
            <person name="Li X."/>
            <person name="Kong Y."/>
            <person name="Jiang Z."/>
            <person name="Chourrout D."/>
            <person name="Li R."/>
            <person name="Bao Z."/>
        </authorList>
    </citation>
    <scope>NUCLEOTIDE SEQUENCE [LARGE SCALE GENOMIC DNA]</scope>
    <source>
        <strain evidence="6 7">PY_sf001</strain>
    </source>
</reference>
<dbReference type="OrthoDB" id="10069248at2759"/>
<accession>A0A210PYZ0</accession>
<evidence type="ECO:0000313" key="7">
    <source>
        <dbReference type="Proteomes" id="UP000242188"/>
    </source>
</evidence>
<feature type="domain" description="CHHC U11-48K-type" evidence="5">
    <location>
        <begin position="93"/>
        <end position="120"/>
    </location>
</feature>
<feature type="region of interest" description="Disordered" evidence="4">
    <location>
        <begin position="411"/>
        <end position="437"/>
    </location>
</feature>
<evidence type="ECO:0000256" key="4">
    <source>
        <dbReference type="SAM" id="MobiDB-lite"/>
    </source>
</evidence>
<dbReference type="PROSITE" id="PS51800">
    <property type="entry name" value="ZF_CHHC_U11_48K"/>
    <property type="match status" value="2"/>
</dbReference>
<dbReference type="GO" id="GO:0008270">
    <property type="term" value="F:zinc ion binding"/>
    <property type="evidence" value="ECO:0007669"/>
    <property type="project" value="UniProtKB-KW"/>
</dbReference>
<dbReference type="EMBL" id="NEDP02005370">
    <property type="protein sequence ID" value="OWF41701.1"/>
    <property type="molecule type" value="Genomic_DNA"/>
</dbReference>
<keyword evidence="2" id="KW-0863">Zinc-finger</keyword>
<sequence>MSLIVKRVSSSKHGAHTVKGKSRKFPESVQPVNRGTKFVLLWFAFLRSAMAQYKIYDPEEMIECPYDKVHMIAAKRMQYHMMKCRRNHPGADFAVCPYNARHEVRKPELRYHMVNCPDKARLEPSILHEQNKQNHDGQYFKGNTDLPCYADSSKFESVENWDEEIPSVARIGVDPNYFMRLNARNTAGMSTKEKKLYMSQVNMPADERVVPEPGEEEEEEEQKLRLPHAKPETYMSFQGSAATHVGQIPPSTSVLALSLSRSGVGRGSQIGGRGVAQVTPKGPMPVGRGQPGLGRAAGRGLMSMGPPGYTSINTNTNSIHSSAEQQSMITQSAVTQPGQQFVVKQPAGQQLAVGMIGQAALRLPSSMMPNVFSMGLGRGSERGSILKQNGASPSFVIPNVKGISGDIPVVNSSGSEADDGNISSSSTSSNADNKKEKRRLVKKIRQIELLDQKVAEGYKLTSEEEIKCEKKDEILEALQNFKM</sequence>
<dbReference type="PANTHER" id="PTHR21402:SF5">
    <property type="entry name" value="GAMETOCYTE SPECIFIC FACTOR 1"/>
    <property type="match status" value="1"/>
</dbReference>
<keyword evidence="1" id="KW-0479">Metal-binding</keyword>
<proteinExistence type="predicted"/>
<dbReference type="Pfam" id="PF05253">
    <property type="entry name" value="zf-U11-48K"/>
    <property type="match status" value="2"/>
</dbReference>
<dbReference type="AlphaFoldDB" id="A0A210PYZ0"/>
<organism evidence="6 7">
    <name type="scientific">Mizuhopecten yessoensis</name>
    <name type="common">Japanese scallop</name>
    <name type="synonym">Patinopecten yessoensis</name>
    <dbReference type="NCBI Taxonomy" id="6573"/>
    <lineage>
        <taxon>Eukaryota</taxon>
        <taxon>Metazoa</taxon>
        <taxon>Spiralia</taxon>
        <taxon>Lophotrochozoa</taxon>
        <taxon>Mollusca</taxon>
        <taxon>Bivalvia</taxon>
        <taxon>Autobranchia</taxon>
        <taxon>Pteriomorphia</taxon>
        <taxon>Pectinida</taxon>
        <taxon>Pectinoidea</taxon>
        <taxon>Pectinidae</taxon>
        <taxon>Mizuhopecten</taxon>
    </lineage>
</organism>
<dbReference type="InterPro" id="IPR051591">
    <property type="entry name" value="UPF0224_FAM112_RNA_Proc"/>
</dbReference>
<evidence type="ECO:0000256" key="1">
    <source>
        <dbReference type="ARBA" id="ARBA00022723"/>
    </source>
</evidence>
<evidence type="ECO:0000256" key="3">
    <source>
        <dbReference type="ARBA" id="ARBA00022833"/>
    </source>
</evidence>
<evidence type="ECO:0000259" key="5">
    <source>
        <dbReference type="PROSITE" id="PS51800"/>
    </source>
</evidence>
<name>A0A210PYZ0_MIZYE</name>
<feature type="domain" description="CHHC U11-48K-type" evidence="5">
    <location>
        <begin position="61"/>
        <end position="88"/>
    </location>
</feature>
<dbReference type="Proteomes" id="UP000242188">
    <property type="component" value="Unassembled WGS sequence"/>
</dbReference>
<comment type="caution">
    <text evidence="6">The sequence shown here is derived from an EMBL/GenBank/DDBJ whole genome shotgun (WGS) entry which is preliminary data.</text>
</comment>
<feature type="compositionally biased region" description="Basic residues" evidence="4">
    <location>
        <begin position="9"/>
        <end position="23"/>
    </location>
</feature>
<evidence type="ECO:0000256" key="2">
    <source>
        <dbReference type="ARBA" id="ARBA00022771"/>
    </source>
</evidence>
<feature type="region of interest" description="Disordered" evidence="4">
    <location>
        <begin position="266"/>
        <end position="289"/>
    </location>
</feature>
<gene>
    <name evidence="6" type="ORF">KP79_PYT02142</name>
</gene>
<dbReference type="SUPFAM" id="SSF57667">
    <property type="entry name" value="beta-beta-alpha zinc fingers"/>
    <property type="match status" value="1"/>
</dbReference>
<evidence type="ECO:0000313" key="6">
    <source>
        <dbReference type="EMBL" id="OWF41701.1"/>
    </source>
</evidence>
<feature type="region of interest" description="Disordered" evidence="4">
    <location>
        <begin position="7"/>
        <end position="26"/>
    </location>
</feature>
<dbReference type="InterPro" id="IPR022776">
    <property type="entry name" value="TRM13/UPF0224_CHHC_Znf_dom"/>
</dbReference>
<protein>
    <submittedName>
        <fullName evidence="6">Gametocyte-specific factor 1</fullName>
    </submittedName>
</protein>